<evidence type="ECO:0000256" key="5">
    <source>
        <dbReference type="ARBA" id="ARBA00022741"/>
    </source>
</evidence>
<keyword evidence="6 13" id="KW-0067">ATP-binding</keyword>
<dbReference type="InterPro" id="IPR039421">
    <property type="entry name" value="Type_1_exporter"/>
</dbReference>
<gene>
    <name evidence="13" type="primary">msbA1</name>
    <name evidence="12" type="ORF">IRZ65_02590</name>
    <name evidence="13" type="ORF">NCTC11842_00802</name>
</gene>
<dbReference type="InterPro" id="IPR003439">
    <property type="entry name" value="ABC_transporter-like_ATP-bd"/>
</dbReference>
<dbReference type="SMART" id="SM00382">
    <property type="entry name" value="AAA"/>
    <property type="match status" value="1"/>
</dbReference>
<dbReference type="GO" id="GO:0005524">
    <property type="term" value="F:ATP binding"/>
    <property type="evidence" value="ECO:0007669"/>
    <property type="project" value="UniProtKB-KW"/>
</dbReference>
<keyword evidence="8 9" id="KW-0472">Membrane</keyword>
<dbReference type="InterPro" id="IPR036640">
    <property type="entry name" value="ABC1_TM_sf"/>
</dbReference>
<dbReference type="GO" id="GO:0005886">
    <property type="term" value="C:plasma membrane"/>
    <property type="evidence" value="ECO:0007669"/>
    <property type="project" value="UniProtKB-SubCell"/>
</dbReference>
<keyword evidence="13" id="KW-0378">Hydrolase</keyword>
<feature type="transmembrane region" description="Helical" evidence="9">
    <location>
        <begin position="163"/>
        <end position="181"/>
    </location>
</feature>
<dbReference type="EC" id="3.6.3.44" evidence="13"/>
<evidence type="ECO:0000313" key="15">
    <source>
        <dbReference type="Proteomes" id="UP000626180"/>
    </source>
</evidence>
<evidence type="ECO:0000313" key="14">
    <source>
        <dbReference type="Proteomes" id="UP000250443"/>
    </source>
</evidence>
<reference evidence="13 14" key="1">
    <citation type="submission" date="2018-06" db="EMBL/GenBank/DDBJ databases">
        <authorList>
            <consortium name="Pathogen Informatics"/>
            <person name="Doyle S."/>
        </authorList>
    </citation>
    <scope>NUCLEOTIDE SEQUENCE [LARGE SCALE GENOMIC DNA]</scope>
    <source>
        <strain evidence="13 14">NCTC11842</strain>
    </source>
</reference>
<comment type="subcellular location">
    <subcellularLocation>
        <location evidence="1">Cell membrane</location>
        <topology evidence="1">Multi-pass membrane protein</topology>
    </subcellularLocation>
</comment>
<dbReference type="Gene3D" id="1.20.1560.10">
    <property type="entry name" value="ABC transporter type 1, transmembrane domain"/>
    <property type="match status" value="1"/>
</dbReference>
<evidence type="ECO:0000313" key="13">
    <source>
        <dbReference type="EMBL" id="SPZ02764.1"/>
    </source>
</evidence>
<feature type="domain" description="ABC transmembrane type-1" evidence="11">
    <location>
        <begin position="23"/>
        <end position="307"/>
    </location>
</feature>
<evidence type="ECO:0000256" key="8">
    <source>
        <dbReference type="ARBA" id="ARBA00023136"/>
    </source>
</evidence>
<keyword evidence="5" id="KW-0547">Nucleotide-binding</keyword>
<dbReference type="EMBL" id="UAUF01000008">
    <property type="protein sequence ID" value="SPZ02764.1"/>
    <property type="molecule type" value="Genomic_DNA"/>
</dbReference>
<dbReference type="RefSeq" id="WP_010797122.1">
    <property type="nucleotide sequence ID" value="NZ_CP069262.1"/>
</dbReference>
<evidence type="ECO:0000256" key="9">
    <source>
        <dbReference type="SAM" id="Phobius"/>
    </source>
</evidence>
<dbReference type="SUPFAM" id="SSF90123">
    <property type="entry name" value="ABC transporter transmembrane region"/>
    <property type="match status" value="1"/>
</dbReference>
<dbReference type="InterPro" id="IPR011527">
    <property type="entry name" value="ABC1_TM_dom"/>
</dbReference>
<dbReference type="EMBL" id="JADMCD010000001">
    <property type="protein sequence ID" value="MBF8639570.1"/>
    <property type="molecule type" value="Genomic_DNA"/>
</dbReference>
<evidence type="ECO:0000256" key="4">
    <source>
        <dbReference type="ARBA" id="ARBA00022692"/>
    </source>
</evidence>
<dbReference type="CDD" id="cd18544">
    <property type="entry name" value="ABC_6TM_TmrA_like"/>
    <property type="match status" value="1"/>
</dbReference>
<feature type="transmembrane region" description="Helical" evidence="9">
    <location>
        <begin position="61"/>
        <end position="80"/>
    </location>
</feature>
<feature type="transmembrane region" description="Helical" evidence="9">
    <location>
        <begin position="134"/>
        <end position="157"/>
    </location>
</feature>
<evidence type="ECO:0000259" key="10">
    <source>
        <dbReference type="PROSITE" id="PS50893"/>
    </source>
</evidence>
<feature type="transmembrane region" description="Helical" evidence="9">
    <location>
        <begin position="246"/>
        <end position="269"/>
    </location>
</feature>
<evidence type="ECO:0000256" key="2">
    <source>
        <dbReference type="ARBA" id="ARBA00022448"/>
    </source>
</evidence>
<keyword evidence="15" id="KW-1185">Reference proteome</keyword>
<dbReference type="PROSITE" id="PS50893">
    <property type="entry name" value="ABC_TRANSPORTER_2"/>
    <property type="match status" value="1"/>
</dbReference>
<dbReference type="InterPro" id="IPR027417">
    <property type="entry name" value="P-loop_NTPase"/>
</dbReference>
<dbReference type="InterPro" id="IPR003593">
    <property type="entry name" value="AAA+_ATPase"/>
</dbReference>
<name>A0A2X2C5Z3_PSELU</name>
<evidence type="ECO:0000256" key="3">
    <source>
        <dbReference type="ARBA" id="ARBA00022475"/>
    </source>
</evidence>
<keyword evidence="7 9" id="KW-1133">Transmembrane helix</keyword>
<evidence type="ECO:0000256" key="1">
    <source>
        <dbReference type="ARBA" id="ARBA00004651"/>
    </source>
</evidence>
<dbReference type="GO" id="GO:0016887">
    <property type="term" value="F:ATP hydrolysis activity"/>
    <property type="evidence" value="ECO:0007669"/>
    <property type="project" value="InterPro"/>
</dbReference>
<dbReference type="Proteomes" id="UP000250443">
    <property type="component" value="Unassembled WGS sequence"/>
</dbReference>
<evidence type="ECO:0000256" key="6">
    <source>
        <dbReference type="ARBA" id="ARBA00022840"/>
    </source>
</evidence>
<dbReference type="SUPFAM" id="SSF52540">
    <property type="entry name" value="P-loop containing nucleoside triphosphate hydrolases"/>
    <property type="match status" value="1"/>
</dbReference>
<dbReference type="AlphaFoldDB" id="A0A2X2C5Z3"/>
<evidence type="ECO:0000313" key="12">
    <source>
        <dbReference type="EMBL" id="MBF8639570.1"/>
    </source>
</evidence>
<keyword evidence="2" id="KW-0813">Transport</keyword>
<accession>A0A2X2C5Z3</accession>
<reference evidence="12 15" key="2">
    <citation type="submission" date="2020-10" db="EMBL/GenBank/DDBJ databases">
        <title>Genome sequences of Pseudomonas isolates.</title>
        <authorList>
            <person name="Wessels L."/>
            <person name="Reich F."/>
            <person name="Hammerl J."/>
        </authorList>
    </citation>
    <scope>NUCLEOTIDE SEQUENCE [LARGE SCALE GENOMIC DNA]</scope>
    <source>
        <strain evidence="12 15">20-MO00624-0</strain>
    </source>
</reference>
<dbReference type="FunFam" id="3.40.50.300:FF:000221">
    <property type="entry name" value="Multidrug ABC transporter ATP-binding protein"/>
    <property type="match status" value="1"/>
</dbReference>
<keyword evidence="4 9" id="KW-0812">Transmembrane</keyword>
<dbReference type="PANTHER" id="PTHR24221:SF654">
    <property type="entry name" value="ATP-BINDING CASSETTE SUB-FAMILY B MEMBER 6"/>
    <property type="match status" value="1"/>
</dbReference>
<feature type="transmembrane region" description="Helical" evidence="9">
    <location>
        <begin position="21"/>
        <end position="41"/>
    </location>
</feature>
<keyword evidence="3" id="KW-1003">Cell membrane</keyword>
<feature type="domain" description="ABC transporter" evidence="10">
    <location>
        <begin position="338"/>
        <end position="572"/>
    </location>
</feature>
<sequence length="592" mass="65404">MPKHRVIKLLLGPVLANPRRLMAAVAILIGATVMDVMGPWLTKHYLDTYLVPGDLRAEPLIVLFLIYVVTQALAALGRYLQSLRFAGIAMDTVLLLRRRLFRHVLHLPQSFHDRTATGELVARVTNDTDALRELYVAFLGTIVGNIVLLIGILVAMALMNVHLMMIAMLLIPAAAFIVWLYQRLSGPAAMRVRALRSEQSARLNEAIGGMAIIQAFNQTAPFRKHFHDLNQQQYEARISTVRFSGLLLRSALDLVSVIVLAVLLLTYGLNHLGGGAEIGVMYAFVTYLGRVTEPLMEITQRFNLYQQASVAGTRLLNLLDQAQALQGTDSRSVDKACFELKQVRFRHEGADHDTLSDINLEIAPGTFLAIVGPTGSGKSTLLDLLAGLQPVTGGQLLLDGRELSKLTPEALGAAIATVPQEPFIRSSTLRDNLLLGSEAEPWRLQEALDDAHLSPLIARLPEGLETRLGERGFTLSTGERQLLALARALLRQPKVLLLDEATASIDSETETLLQEALHDLRGKVTMIVVAHRLSTIRDADRIIVLRQGRLVEEGNHAQLLANPEGHYHHLWNQRRDSEQLSDNRDPTQLLSD</sequence>
<dbReference type="PROSITE" id="PS50929">
    <property type="entry name" value="ABC_TM1F"/>
    <property type="match status" value="1"/>
</dbReference>
<evidence type="ECO:0000256" key="7">
    <source>
        <dbReference type="ARBA" id="ARBA00022989"/>
    </source>
</evidence>
<dbReference type="Gene3D" id="3.40.50.300">
    <property type="entry name" value="P-loop containing nucleotide triphosphate hydrolases"/>
    <property type="match status" value="1"/>
</dbReference>
<dbReference type="PANTHER" id="PTHR24221">
    <property type="entry name" value="ATP-BINDING CASSETTE SUB-FAMILY B"/>
    <property type="match status" value="1"/>
</dbReference>
<dbReference type="EC" id="3.6.3.-" evidence="13"/>
<dbReference type="GO" id="GO:0140359">
    <property type="term" value="F:ABC-type transporter activity"/>
    <property type="evidence" value="ECO:0007669"/>
    <property type="project" value="InterPro"/>
</dbReference>
<proteinExistence type="predicted"/>
<dbReference type="Pfam" id="PF00005">
    <property type="entry name" value="ABC_tran"/>
    <property type="match status" value="1"/>
</dbReference>
<organism evidence="13 14">
    <name type="scientific">Pseudomonas luteola</name>
    <dbReference type="NCBI Taxonomy" id="47886"/>
    <lineage>
        <taxon>Bacteria</taxon>
        <taxon>Pseudomonadati</taxon>
        <taxon>Pseudomonadota</taxon>
        <taxon>Gammaproteobacteria</taxon>
        <taxon>Pseudomonadales</taxon>
        <taxon>Pseudomonadaceae</taxon>
        <taxon>Pseudomonas</taxon>
    </lineage>
</organism>
<dbReference type="Proteomes" id="UP000626180">
    <property type="component" value="Unassembled WGS sequence"/>
</dbReference>
<dbReference type="GO" id="GO:0034040">
    <property type="term" value="F:ATPase-coupled lipid transmembrane transporter activity"/>
    <property type="evidence" value="ECO:0007669"/>
    <property type="project" value="TreeGrafter"/>
</dbReference>
<dbReference type="Pfam" id="PF00664">
    <property type="entry name" value="ABC_membrane"/>
    <property type="match status" value="1"/>
</dbReference>
<evidence type="ECO:0000259" key="11">
    <source>
        <dbReference type="PROSITE" id="PS50929"/>
    </source>
</evidence>
<protein>
    <submittedName>
        <fullName evidence="12">ATP-binding cassette domain-containing protein</fullName>
    </submittedName>
    <submittedName>
        <fullName evidence="13">Lipid A export ATP-binding/permease protein MsbA</fullName>
        <ecNumber evidence="13">3.6.3.-</ecNumber>
        <ecNumber evidence="13">3.6.3.44</ecNumber>
    </submittedName>
</protein>